<evidence type="ECO:0000256" key="5">
    <source>
        <dbReference type="ARBA" id="ARBA00022832"/>
    </source>
</evidence>
<dbReference type="Pfam" id="PF00305">
    <property type="entry name" value="Lipoxygenase"/>
    <property type="match status" value="2"/>
</dbReference>
<dbReference type="Gene3D" id="4.10.375.10">
    <property type="entry name" value="Lipoxygenase-1, Domain 2"/>
    <property type="match status" value="1"/>
</dbReference>
<evidence type="ECO:0000256" key="2">
    <source>
        <dbReference type="ARBA" id="ARBA00022516"/>
    </source>
</evidence>
<protein>
    <recommendedName>
        <fullName evidence="15">Lipoxygenase</fullName>
    </recommendedName>
</protein>
<keyword evidence="5" id="KW-0276">Fatty acid metabolism</keyword>
<evidence type="ECO:0000256" key="4">
    <source>
        <dbReference type="ARBA" id="ARBA00022767"/>
    </source>
</evidence>
<dbReference type="InterPro" id="IPR036226">
    <property type="entry name" value="LipOase_C_sf"/>
</dbReference>
<feature type="domain" description="Lipoxygenase" evidence="12">
    <location>
        <begin position="92"/>
        <end position="310"/>
    </location>
</feature>
<dbReference type="InterPro" id="IPR013819">
    <property type="entry name" value="LipOase_C"/>
</dbReference>
<reference evidence="13" key="1">
    <citation type="submission" date="2019-12" db="EMBL/GenBank/DDBJ databases">
        <title>Genome sequencing and annotation of Brassica cretica.</title>
        <authorList>
            <person name="Studholme D.J."/>
            <person name="Sarris P."/>
        </authorList>
    </citation>
    <scope>NUCLEOTIDE SEQUENCE</scope>
    <source>
        <strain evidence="13">PFS-109/04</strain>
        <tissue evidence="13">Leaf</tissue>
    </source>
</reference>
<dbReference type="GO" id="GO:0034440">
    <property type="term" value="P:lipid oxidation"/>
    <property type="evidence" value="ECO:0007669"/>
    <property type="project" value="InterPro"/>
</dbReference>
<dbReference type="Gene3D" id="1.20.245.10">
    <property type="entry name" value="Lipoxygenase-1, Domain 5"/>
    <property type="match status" value="1"/>
</dbReference>
<accession>A0A8S9QC77</accession>
<sequence length="634" mass="71686">TGSGRKSSETPVLGLPKARNDSRYLEFTANFTVPTDFGKPGAILVTNLLSSEICLSEITIHDGGDTILFPGNTWIHSRNDNPESRIIFASQTWLPSETPAGIKELREKDLKSVRGNGEGERKPHERIYDYDIYNDIGDPRKKDRVRPILGVPERPYPRRCRSGRPLLSTDTPFESRGKDKDEFYVPRDEDFEDIKRDTFRAGRFKALFHNLVPSIAAALSNLDIPFTCFSDIDRLYKSDIVLKHTEGKDKGLGGFIDGILNVGETLLRYDTPAVIKWDRFAWLRDNEFGRQALAGVNPVNIELLKSQPSRFVSACLLPGPILGIDQGMAEEDSSAECGVKLVIEDYPYAADGLLIWKAIKNLVESYVKHFYSDPDSITSDFELQAWWDEIKNKGHYDKKDEPWWPKLNTTQDLSEILTNMIWIASGQHAALNFGQYPFGGYATKRGTFDMESARITDFSTTTSMCEIKACERVRLMHWMLNLSRKVKASLVSKQVTLRATVGYSRRCKRKLTHQAGASSVWSWFTPPKEVRMTVVELFFRVPTRLDVVQDGATKIQEDLSLYTCNKGTDQKTNPRTRSRACISRSRLSCLDKTREGGSSLKQMLQMPLSMISGEVSRHSWAPCLSFTIAETDSD</sequence>
<keyword evidence="3" id="KW-0479">Metal-binding</keyword>
<dbReference type="PRINTS" id="PR00468">
    <property type="entry name" value="PLTLPOXGNASE"/>
</dbReference>
<proteinExistence type="inferred from homology"/>
<evidence type="ECO:0000256" key="9">
    <source>
        <dbReference type="ARBA" id="ARBA00023160"/>
    </source>
</evidence>
<dbReference type="Pfam" id="PF01477">
    <property type="entry name" value="PLAT"/>
    <property type="match status" value="1"/>
</dbReference>
<dbReference type="AlphaFoldDB" id="A0A8S9QC77"/>
<keyword evidence="4" id="KW-0925">Oxylipin biosynthesis</keyword>
<dbReference type="SUPFAM" id="SSF49723">
    <property type="entry name" value="Lipase/lipooxygenase domain (PLAT/LH2 domain)"/>
    <property type="match status" value="1"/>
</dbReference>
<dbReference type="InterPro" id="IPR036392">
    <property type="entry name" value="PLAT/LH2_dom_sf"/>
</dbReference>
<dbReference type="EMBL" id="QGKX02001290">
    <property type="protein sequence ID" value="KAF3537513.1"/>
    <property type="molecule type" value="Genomic_DNA"/>
</dbReference>
<evidence type="ECO:0008006" key="15">
    <source>
        <dbReference type="Google" id="ProtNLM"/>
    </source>
</evidence>
<evidence type="ECO:0000256" key="7">
    <source>
        <dbReference type="ARBA" id="ARBA00023002"/>
    </source>
</evidence>
<evidence type="ECO:0000256" key="10">
    <source>
        <dbReference type="PROSITE-ProRule" id="PRU00152"/>
    </source>
</evidence>
<dbReference type="GO" id="GO:0031408">
    <property type="term" value="P:oxylipin biosynthetic process"/>
    <property type="evidence" value="ECO:0007669"/>
    <property type="project" value="UniProtKB-KW"/>
</dbReference>
<evidence type="ECO:0000313" key="14">
    <source>
        <dbReference type="Proteomes" id="UP000712600"/>
    </source>
</evidence>
<feature type="domain" description="Lipoxygenase" evidence="12">
    <location>
        <begin position="324"/>
        <end position="447"/>
    </location>
</feature>
<dbReference type="InterPro" id="IPR027433">
    <property type="entry name" value="Lipoxygenase_dom_3"/>
</dbReference>
<keyword evidence="2" id="KW-0444">Lipid biosynthesis</keyword>
<organism evidence="13 14">
    <name type="scientific">Brassica cretica</name>
    <name type="common">Mustard</name>
    <dbReference type="NCBI Taxonomy" id="69181"/>
    <lineage>
        <taxon>Eukaryota</taxon>
        <taxon>Viridiplantae</taxon>
        <taxon>Streptophyta</taxon>
        <taxon>Embryophyta</taxon>
        <taxon>Tracheophyta</taxon>
        <taxon>Spermatophyta</taxon>
        <taxon>Magnoliopsida</taxon>
        <taxon>eudicotyledons</taxon>
        <taxon>Gunneridae</taxon>
        <taxon>Pentapetalae</taxon>
        <taxon>rosids</taxon>
        <taxon>malvids</taxon>
        <taxon>Brassicales</taxon>
        <taxon>Brassicaceae</taxon>
        <taxon>Brassiceae</taxon>
        <taxon>Brassica</taxon>
    </lineage>
</organism>
<dbReference type="GO" id="GO:0046872">
    <property type="term" value="F:metal ion binding"/>
    <property type="evidence" value="ECO:0007669"/>
    <property type="project" value="UniProtKB-KW"/>
</dbReference>
<evidence type="ECO:0000256" key="1">
    <source>
        <dbReference type="ARBA" id="ARBA00009419"/>
    </source>
</evidence>
<keyword evidence="7" id="KW-0560">Oxidoreductase</keyword>
<dbReference type="InterPro" id="IPR001024">
    <property type="entry name" value="PLAT/LH2_dom"/>
</dbReference>
<keyword evidence="8" id="KW-0443">Lipid metabolism</keyword>
<evidence type="ECO:0000313" key="13">
    <source>
        <dbReference type="EMBL" id="KAF3537513.1"/>
    </source>
</evidence>
<dbReference type="PANTHER" id="PTHR11771">
    <property type="entry name" value="LIPOXYGENASE"/>
    <property type="match status" value="1"/>
</dbReference>
<dbReference type="InterPro" id="IPR001246">
    <property type="entry name" value="LipOase_plant"/>
</dbReference>
<evidence type="ECO:0000256" key="8">
    <source>
        <dbReference type="ARBA" id="ARBA00023098"/>
    </source>
</evidence>
<evidence type="ECO:0000256" key="3">
    <source>
        <dbReference type="ARBA" id="ARBA00022723"/>
    </source>
</evidence>
<keyword evidence="9" id="KW-0275">Fatty acid biosynthesis</keyword>
<keyword evidence="6" id="KW-0223">Dioxygenase</keyword>
<evidence type="ECO:0000256" key="6">
    <source>
        <dbReference type="ARBA" id="ARBA00022964"/>
    </source>
</evidence>
<feature type="domain" description="PLAT" evidence="11">
    <location>
        <begin position="1"/>
        <end position="89"/>
    </location>
</feature>
<dbReference type="PROSITE" id="PS50095">
    <property type="entry name" value="PLAT"/>
    <property type="match status" value="1"/>
</dbReference>
<gene>
    <name evidence="13" type="ORF">F2Q69_00020115</name>
</gene>
<dbReference type="SUPFAM" id="SSF48484">
    <property type="entry name" value="Lipoxigenase"/>
    <property type="match status" value="2"/>
</dbReference>
<comment type="similarity">
    <text evidence="1">Belongs to the lipoxygenase family.</text>
</comment>
<evidence type="ECO:0000259" key="12">
    <source>
        <dbReference type="PROSITE" id="PS51393"/>
    </source>
</evidence>
<evidence type="ECO:0000259" key="11">
    <source>
        <dbReference type="PROSITE" id="PS50095"/>
    </source>
</evidence>
<dbReference type="PROSITE" id="PS51393">
    <property type="entry name" value="LIPOXYGENASE_3"/>
    <property type="match status" value="2"/>
</dbReference>
<feature type="non-terminal residue" evidence="13">
    <location>
        <position position="1"/>
    </location>
</feature>
<dbReference type="GO" id="GO:0016702">
    <property type="term" value="F:oxidoreductase activity, acting on single donors with incorporation of molecular oxygen, incorporation of two atoms of oxygen"/>
    <property type="evidence" value="ECO:0007669"/>
    <property type="project" value="InterPro"/>
</dbReference>
<dbReference type="InterPro" id="IPR000907">
    <property type="entry name" value="LipOase"/>
</dbReference>
<dbReference type="Proteomes" id="UP000712600">
    <property type="component" value="Unassembled WGS sequence"/>
</dbReference>
<dbReference type="Gene3D" id="2.60.60.20">
    <property type="entry name" value="PLAT/LH2 domain"/>
    <property type="match status" value="1"/>
</dbReference>
<dbReference type="Gene3D" id="4.10.372.10">
    <property type="entry name" value="Lipoxygenase-1, Domain 3"/>
    <property type="match status" value="1"/>
</dbReference>
<name>A0A8S9QC77_BRACR</name>
<dbReference type="GO" id="GO:0006633">
    <property type="term" value="P:fatty acid biosynthetic process"/>
    <property type="evidence" value="ECO:0007669"/>
    <property type="project" value="UniProtKB-KW"/>
</dbReference>
<comment type="caution">
    <text evidence="13">The sequence shown here is derived from an EMBL/GenBank/DDBJ whole genome shotgun (WGS) entry which is preliminary data.</text>
</comment>
<comment type="caution">
    <text evidence="10">Lacks conserved residue(s) required for the propagation of feature annotation.</text>
</comment>